<dbReference type="InterPro" id="IPR020841">
    <property type="entry name" value="PKS_Beta-ketoAc_synthase_dom"/>
</dbReference>
<dbReference type="InterPro" id="IPR020806">
    <property type="entry name" value="PKS_PP-bd"/>
</dbReference>
<keyword evidence="1" id="KW-0596">Phosphopantetheine</keyword>
<dbReference type="InterPro" id="IPR014031">
    <property type="entry name" value="Ketoacyl_synth_C"/>
</dbReference>
<dbReference type="Pfam" id="PF00109">
    <property type="entry name" value="ketoacyl-synt"/>
    <property type="match status" value="1"/>
</dbReference>
<dbReference type="InterPro" id="IPR001227">
    <property type="entry name" value="Ac_transferase_dom_sf"/>
</dbReference>
<dbReference type="Pfam" id="PF02801">
    <property type="entry name" value="Ketoacyl-synt_C"/>
    <property type="match status" value="1"/>
</dbReference>
<dbReference type="InterPro" id="IPR036736">
    <property type="entry name" value="ACP-like_sf"/>
</dbReference>
<dbReference type="InterPro" id="IPR009081">
    <property type="entry name" value="PP-bd_ACP"/>
</dbReference>
<feature type="domain" description="Ketosynthase family 3 (KS3)" evidence="7">
    <location>
        <begin position="1"/>
        <end position="426"/>
    </location>
</feature>
<dbReference type="PROSITE" id="PS50075">
    <property type="entry name" value="CARRIER"/>
    <property type="match status" value="1"/>
</dbReference>
<proteinExistence type="predicted"/>
<evidence type="ECO:0000256" key="3">
    <source>
        <dbReference type="ARBA" id="ARBA00022679"/>
    </source>
</evidence>
<dbReference type="PROSITE" id="PS52004">
    <property type="entry name" value="KS3_2"/>
    <property type="match status" value="1"/>
</dbReference>
<dbReference type="InterPro" id="IPR016035">
    <property type="entry name" value="Acyl_Trfase/lysoPLipase"/>
</dbReference>
<dbReference type="Gene3D" id="3.40.47.10">
    <property type="match status" value="1"/>
</dbReference>
<evidence type="ECO:0000256" key="1">
    <source>
        <dbReference type="ARBA" id="ARBA00022450"/>
    </source>
</evidence>
<dbReference type="PANTHER" id="PTHR43775">
    <property type="entry name" value="FATTY ACID SYNTHASE"/>
    <property type="match status" value="1"/>
</dbReference>
<protein>
    <submittedName>
        <fullName evidence="8">Type I polyketide synthase</fullName>
    </submittedName>
</protein>
<keyword evidence="4" id="KW-0045">Antibiotic biosynthesis</keyword>
<dbReference type="InterPro" id="IPR014043">
    <property type="entry name" value="Acyl_transferase_dom"/>
</dbReference>
<dbReference type="PROSITE" id="PS00606">
    <property type="entry name" value="KS3_1"/>
    <property type="match status" value="1"/>
</dbReference>
<dbReference type="InterPro" id="IPR016039">
    <property type="entry name" value="Thiolase-like"/>
</dbReference>
<evidence type="ECO:0000259" key="6">
    <source>
        <dbReference type="PROSITE" id="PS50075"/>
    </source>
</evidence>
<dbReference type="Pfam" id="PF16197">
    <property type="entry name" value="KAsynt_C_assoc"/>
    <property type="match status" value="1"/>
</dbReference>
<name>A0ABU3UT78_9ACTN</name>
<dbReference type="Gene3D" id="3.30.70.3290">
    <property type="match status" value="1"/>
</dbReference>
<dbReference type="SUPFAM" id="SSF53901">
    <property type="entry name" value="Thiolase-like"/>
    <property type="match status" value="1"/>
</dbReference>
<dbReference type="SMART" id="SM00827">
    <property type="entry name" value="PKS_AT"/>
    <property type="match status" value="1"/>
</dbReference>
<dbReference type="InterPro" id="IPR032821">
    <property type="entry name" value="PKS_assoc"/>
</dbReference>
<dbReference type="Gene3D" id="3.40.366.10">
    <property type="entry name" value="Malonyl-Coenzyme A Acyl Carrier Protein, domain 2"/>
    <property type="match status" value="1"/>
</dbReference>
<keyword evidence="3" id="KW-0808">Transferase</keyword>
<accession>A0ABU3UT78</accession>
<dbReference type="CDD" id="cd00833">
    <property type="entry name" value="PKS"/>
    <property type="match status" value="1"/>
</dbReference>
<evidence type="ECO:0000313" key="8">
    <source>
        <dbReference type="EMBL" id="MDU8997110.1"/>
    </source>
</evidence>
<dbReference type="SUPFAM" id="SSF55048">
    <property type="entry name" value="Probable ACP-binding domain of malonyl-CoA ACP transacylase"/>
    <property type="match status" value="1"/>
</dbReference>
<keyword evidence="5" id="KW-0012">Acyltransferase</keyword>
<keyword evidence="9" id="KW-1185">Reference proteome</keyword>
<dbReference type="Proteomes" id="UP001257627">
    <property type="component" value="Unassembled WGS sequence"/>
</dbReference>
<gene>
    <name evidence="8" type="ORF">PU648_33140</name>
</gene>
<dbReference type="SMART" id="SM00823">
    <property type="entry name" value="PKS_PP"/>
    <property type="match status" value="1"/>
</dbReference>
<dbReference type="SUPFAM" id="SSF52151">
    <property type="entry name" value="FabD/lysophospholipase-like"/>
    <property type="match status" value="1"/>
</dbReference>
<evidence type="ECO:0000256" key="5">
    <source>
        <dbReference type="ARBA" id="ARBA00023315"/>
    </source>
</evidence>
<dbReference type="InterPro" id="IPR006162">
    <property type="entry name" value="Ppantetheine_attach_site"/>
</dbReference>
<keyword evidence="2" id="KW-0597">Phosphoprotein</keyword>
<dbReference type="InterPro" id="IPR016036">
    <property type="entry name" value="Malonyl_transacylase_ACP-bd"/>
</dbReference>
<dbReference type="Pfam" id="PF00550">
    <property type="entry name" value="PP-binding"/>
    <property type="match status" value="1"/>
</dbReference>
<dbReference type="Pfam" id="PF00698">
    <property type="entry name" value="Acyl_transf_1"/>
    <property type="match status" value="1"/>
</dbReference>
<dbReference type="SMART" id="SM00825">
    <property type="entry name" value="PKS_KS"/>
    <property type="match status" value="1"/>
</dbReference>
<dbReference type="PROSITE" id="PS00012">
    <property type="entry name" value="PHOSPHOPANTETHEINE"/>
    <property type="match status" value="1"/>
</dbReference>
<evidence type="ECO:0000256" key="4">
    <source>
        <dbReference type="ARBA" id="ARBA00023194"/>
    </source>
</evidence>
<dbReference type="SUPFAM" id="SSF47336">
    <property type="entry name" value="ACP-like"/>
    <property type="match status" value="1"/>
</dbReference>
<dbReference type="InterPro" id="IPR014030">
    <property type="entry name" value="Ketoacyl_synth_N"/>
</dbReference>
<dbReference type="InterPro" id="IPR018201">
    <property type="entry name" value="Ketoacyl_synth_AS"/>
</dbReference>
<evidence type="ECO:0000313" key="9">
    <source>
        <dbReference type="Proteomes" id="UP001257627"/>
    </source>
</evidence>
<reference evidence="8 9" key="1">
    <citation type="submission" date="2023-02" db="EMBL/GenBank/DDBJ databases">
        <authorList>
            <person name="Maleckis M."/>
        </authorList>
    </citation>
    <scope>NUCLEOTIDE SEQUENCE [LARGE SCALE GENOMIC DNA]</scope>
    <source>
        <strain evidence="8 9">P8-A2</strain>
    </source>
</reference>
<feature type="domain" description="Carrier" evidence="6">
    <location>
        <begin position="907"/>
        <end position="982"/>
    </location>
</feature>
<dbReference type="EMBL" id="JARAKF010000001">
    <property type="protein sequence ID" value="MDU8997110.1"/>
    <property type="molecule type" value="Genomic_DNA"/>
</dbReference>
<dbReference type="Gene3D" id="1.10.1200.10">
    <property type="entry name" value="ACP-like"/>
    <property type="match status" value="1"/>
</dbReference>
<sequence>MALRFPGADTPDGYWRDIRTGVTHVRRFTDAELAAAGFAPEEYGAPDFVAASAPLPGIDGFDAAFFGMSAREAAVTDPQQRLFLECAHHALEDAGYAQPRAGVRIGVCGSTGYRLHSLHSYLANNLREEAGSGDWQRQKQAQVGTYPDFAAPRAAHRLALTGPALNVATACSSSLVSVHLARQALHFGDADLMVVASAALHVPQVTGHRHVRGSTISRSGTVRAFDADADGTVGGNGVAAVVLKPLERALADGDTVYAVIAGSAVTNDGADRAGFAAPGSTGQRDAVLGALRAAGVPADSIGYLEAHGTGTLKGDPIEFAALTEAFRLHTDRTGFCALGSTKSAIGHLDSAAGLAGLIKAVLVLRHGKIPPLVNHTRPNPALDVTGSPFVLPTRALPWPAEEGRPRRAGVHSIGMGGTNAHVILEEAPTPAPRSPDRGRAPALLPLSGHTPEALLASARAFRDHLTEHPGTDPADLLLTTALGRRHLEHRLVVTAEADGTAAALDAFVRGAAGAYAHGVAGAAAGTGPVFLFTGQGSGYDGMGAALAGRFPVVARTLEECAGIHRDETGEEGFLDRLLGGADGGPAEGARARGPEGARVWDTAFAQPALFALQVAQARLWRRFGVEPVAVAGHSVGEYAALCVAGALTLEDGLRLVCRRGRLMRDGTPAGGMLAVFAAEDVVRGLVAEVDGLELAVVNGPGQYVVGGPPEAVAAARARLAERGTPAEPLPVDRAFHTALLDPVLADFRDACGKVRLRPTRTEFVSGPDGVRHPVGWLPDAEHLVRGTRRPVDFAAVLRTLERTPGRPVHLEIGPDAPLTGLVRRARPDTAAVPTQRRGDRGLGTLWAAVARLHCAGHRLDWAALLDGSDARRIPLPPYPFQHRSYWTGPPPIPLADDRTTEDGMTEQAVLARVLALSARHLGYAPEEITAERTFVGLGADSLQLIGMVRQLEAEFGVEIGMREILEEAGTPRLAARLIAERTGRRAVPASARVTPDDEPVHITPDDEPVHVTPDEEPVYATRAEEPVYATRAEVEELARQIRQLAETQTRMLGQLSEAVALLAEGREEVGG</sequence>
<evidence type="ECO:0000256" key="2">
    <source>
        <dbReference type="ARBA" id="ARBA00022553"/>
    </source>
</evidence>
<dbReference type="InterPro" id="IPR050091">
    <property type="entry name" value="PKS_NRPS_Biosynth_Enz"/>
</dbReference>
<comment type="caution">
    <text evidence="8">The sequence shown here is derived from an EMBL/GenBank/DDBJ whole genome shotgun (WGS) entry which is preliminary data.</text>
</comment>
<evidence type="ECO:0000259" key="7">
    <source>
        <dbReference type="PROSITE" id="PS52004"/>
    </source>
</evidence>
<organism evidence="8 9">
    <name type="scientific">Streptomyces mirabilis</name>
    <dbReference type="NCBI Taxonomy" id="68239"/>
    <lineage>
        <taxon>Bacteria</taxon>
        <taxon>Bacillati</taxon>
        <taxon>Actinomycetota</taxon>
        <taxon>Actinomycetes</taxon>
        <taxon>Kitasatosporales</taxon>
        <taxon>Streptomycetaceae</taxon>
        <taxon>Streptomyces</taxon>
    </lineage>
</organism>
<dbReference type="PANTHER" id="PTHR43775:SF37">
    <property type="entry name" value="SI:DKEY-61P9.11"/>
    <property type="match status" value="1"/>
</dbReference>